<feature type="transmembrane region" description="Helical" evidence="1">
    <location>
        <begin position="309"/>
        <end position="333"/>
    </location>
</feature>
<evidence type="ECO:0000313" key="2">
    <source>
        <dbReference type="EMBL" id="QPC44421.1"/>
    </source>
</evidence>
<gene>
    <name evidence="2" type="ORF">HW532_17975</name>
</gene>
<dbReference type="AlphaFoldDB" id="A0A7S8C6V5"/>
<feature type="transmembrane region" description="Helical" evidence="1">
    <location>
        <begin position="345"/>
        <end position="366"/>
    </location>
</feature>
<name>A0A7S8C6V5_9HYPH</name>
<feature type="transmembrane region" description="Helical" evidence="1">
    <location>
        <begin position="206"/>
        <end position="230"/>
    </location>
</feature>
<keyword evidence="1" id="KW-1133">Transmembrane helix</keyword>
<dbReference type="Gene3D" id="3.90.550.10">
    <property type="entry name" value="Spore Coat Polysaccharide Biosynthesis Protein SpsA, Chain A"/>
    <property type="match status" value="1"/>
</dbReference>
<reference evidence="2 3" key="1">
    <citation type="submission" date="2020-06" db="EMBL/GenBank/DDBJ databases">
        <title>Genome sequence of 2 isolates from Red Sea Mangroves.</title>
        <authorList>
            <person name="Sefrji F."/>
            <person name="Michoud G."/>
            <person name="Merlino G."/>
            <person name="Daffonchio D."/>
        </authorList>
    </citation>
    <scope>NUCLEOTIDE SEQUENCE [LARGE SCALE GENOMIC DNA]</scope>
    <source>
        <strain evidence="2 3">R1DC25</strain>
    </source>
</reference>
<dbReference type="PANTHER" id="PTHR43646">
    <property type="entry name" value="GLYCOSYLTRANSFERASE"/>
    <property type="match status" value="1"/>
</dbReference>
<dbReference type="PANTHER" id="PTHR43646:SF3">
    <property type="entry name" value="SLR1566 PROTEIN"/>
    <property type="match status" value="1"/>
</dbReference>
<dbReference type="RefSeq" id="WP_213161791.1">
    <property type="nucleotide sequence ID" value="NZ_CP058214.1"/>
</dbReference>
<keyword evidence="2" id="KW-0808">Transferase</keyword>
<protein>
    <submittedName>
        <fullName evidence="2">Glycosyltransferase</fullName>
    </submittedName>
</protein>
<accession>A0A7S8C6V5</accession>
<dbReference type="InterPro" id="IPR029044">
    <property type="entry name" value="Nucleotide-diphossugar_trans"/>
</dbReference>
<dbReference type="InterPro" id="IPR017832">
    <property type="entry name" value="Glyco_trans_2_hopen-assoc_HpnB"/>
</dbReference>
<sequence>MTAAAWAIGGLASLVWLGLLLFWHGFWRADQRLRGERAGDGGDWPSVTAVIPARNEADVIAQTVAGLLRQDYPGALSIVVVDDSSEDGTAEAARAALPEGAGRVISAPPLEAGWAGKLWALRHGIAAAQAGGTPDFFWLTDADIVHGPHVLRGLVAKARADRLALVSLMVRLPARAFWEVLLVPAFLFFFQLLYPFPAVNTPSSRIAGAAGGCVLLRADALAAIGGIAAIRNRLIDDCALGRAVKASGRRIWLGLADDSRSQRRYTELSEFWRMVVRSAFVQLRHSTVLLIVCVLGMALTYLAPPLLALYGLAAGESAGLGGLVAWGLMSIAYWPTVRYCGLSPLVALSLPVAAVLFMAMTVHAAIRHWLGRGEAWKGRDYGTDT</sequence>
<dbReference type="EMBL" id="CP058214">
    <property type="protein sequence ID" value="QPC44421.1"/>
    <property type="molecule type" value="Genomic_DNA"/>
</dbReference>
<feature type="transmembrane region" description="Helical" evidence="1">
    <location>
        <begin position="6"/>
        <end position="27"/>
    </location>
</feature>
<keyword evidence="3" id="KW-1185">Reference proteome</keyword>
<keyword evidence="1" id="KW-0472">Membrane</keyword>
<dbReference type="GO" id="GO:0016740">
    <property type="term" value="F:transferase activity"/>
    <property type="evidence" value="ECO:0007669"/>
    <property type="project" value="UniProtKB-KW"/>
</dbReference>
<dbReference type="Pfam" id="PF13641">
    <property type="entry name" value="Glyco_tranf_2_3"/>
    <property type="match status" value="1"/>
</dbReference>
<evidence type="ECO:0000313" key="3">
    <source>
        <dbReference type="Proteomes" id="UP000593594"/>
    </source>
</evidence>
<dbReference type="Proteomes" id="UP000593594">
    <property type="component" value="Chromosome"/>
</dbReference>
<dbReference type="NCBIfam" id="TIGR03469">
    <property type="entry name" value="HpnB"/>
    <property type="match status" value="1"/>
</dbReference>
<evidence type="ECO:0000256" key="1">
    <source>
        <dbReference type="SAM" id="Phobius"/>
    </source>
</evidence>
<dbReference type="SUPFAM" id="SSF53448">
    <property type="entry name" value="Nucleotide-diphospho-sugar transferases"/>
    <property type="match status" value="1"/>
</dbReference>
<feature type="transmembrane region" description="Helical" evidence="1">
    <location>
        <begin position="283"/>
        <end position="303"/>
    </location>
</feature>
<organism evidence="2 3">
    <name type="scientific">Kaustia mangrovi</name>
    <dbReference type="NCBI Taxonomy" id="2593653"/>
    <lineage>
        <taxon>Bacteria</taxon>
        <taxon>Pseudomonadati</taxon>
        <taxon>Pseudomonadota</taxon>
        <taxon>Alphaproteobacteria</taxon>
        <taxon>Hyphomicrobiales</taxon>
        <taxon>Parvibaculaceae</taxon>
        <taxon>Kaustia</taxon>
    </lineage>
</organism>
<keyword evidence="1" id="KW-0812">Transmembrane</keyword>
<proteinExistence type="predicted"/>
<feature type="transmembrane region" description="Helical" evidence="1">
    <location>
        <begin position="176"/>
        <end position="194"/>
    </location>
</feature>
<dbReference type="KEGG" id="kmn:HW532_17975"/>